<feature type="region of interest" description="Disordered" evidence="1">
    <location>
        <begin position="114"/>
        <end position="153"/>
    </location>
</feature>
<dbReference type="EMBL" id="JAAOXG010000080">
    <property type="protein sequence ID" value="NNJ33035.1"/>
    <property type="molecule type" value="Genomic_DNA"/>
</dbReference>
<proteinExistence type="predicted"/>
<dbReference type="Pfam" id="PF03413">
    <property type="entry name" value="PepSY"/>
    <property type="match status" value="1"/>
</dbReference>
<evidence type="ECO:0000313" key="5">
    <source>
        <dbReference type="Proteomes" id="UP000539052"/>
    </source>
</evidence>
<dbReference type="InterPro" id="IPR025711">
    <property type="entry name" value="PepSY"/>
</dbReference>
<keyword evidence="5" id="KW-1185">Reference proteome</keyword>
<evidence type="ECO:0000256" key="1">
    <source>
        <dbReference type="SAM" id="MobiDB-lite"/>
    </source>
</evidence>
<feature type="signal peptide" evidence="2">
    <location>
        <begin position="1"/>
        <end position="22"/>
    </location>
</feature>
<accession>A0ABX1W034</accession>
<reference evidence="4 5" key="1">
    <citation type="submission" date="2020-03" db="EMBL/GenBank/DDBJ databases">
        <title>Genome Sequence of industrial isolate, B5A.</title>
        <authorList>
            <person name="Sharma S."/>
            <person name="Patil P.B."/>
            <person name="Korpole S."/>
        </authorList>
    </citation>
    <scope>NUCLEOTIDE SEQUENCE [LARGE SCALE GENOMIC DNA]</scope>
    <source>
        <strain evidence="4 5">PI-S10-B5A</strain>
    </source>
</reference>
<dbReference type="Gene3D" id="3.10.450.40">
    <property type="match status" value="1"/>
</dbReference>
<name>A0ABX1W034_9FIRM</name>
<organism evidence="4 5">
    <name type="scientific">Lacrimispora defluvii</name>
    <dbReference type="NCBI Taxonomy" id="2719233"/>
    <lineage>
        <taxon>Bacteria</taxon>
        <taxon>Bacillati</taxon>
        <taxon>Bacillota</taxon>
        <taxon>Clostridia</taxon>
        <taxon>Lachnospirales</taxon>
        <taxon>Lachnospiraceae</taxon>
        <taxon>Lacrimispora</taxon>
    </lineage>
</organism>
<sequence>MKKKSIVLSFIGVLSMVAVVSAVPASQLVKANNATNKTTENSEEKDDELTLENANVTITEEQAKTTALDSIQGGTFVSIELEDEDGVIVYGVNILSGNTENDVKIDANTGVILKTESGNDTEEIEAKENGSEDQDSDNVEEEDGTESSEGLNE</sequence>
<evidence type="ECO:0000313" key="4">
    <source>
        <dbReference type="EMBL" id="NNJ33035.1"/>
    </source>
</evidence>
<gene>
    <name evidence="4" type="ORF">G9470_25080</name>
</gene>
<feature type="domain" description="PepSY" evidence="3">
    <location>
        <begin position="58"/>
        <end position="116"/>
    </location>
</feature>
<protein>
    <recommendedName>
        <fullName evidence="3">PepSY domain-containing protein</fullName>
    </recommendedName>
</protein>
<dbReference type="Proteomes" id="UP000539052">
    <property type="component" value="Unassembled WGS sequence"/>
</dbReference>
<evidence type="ECO:0000259" key="3">
    <source>
        <dbReference type="Pfam" id="PF03413"/>
    </source>
</evidence>
<dbReference type="RefSeq" id="WP_170824072.1">
    <property type="nucleotide sequence ID" value="NZ_JAAOXG010000080.1"/>
</dbReference>
<comment type="caution">
    <text evidence="4">The sequence shown here is derived from an EMBL/GenBank/DDBJ whole genome shotgun (WGS) entry which is preliminary data.</text>
</comment>
<feature type="chain" id="PRO_5046168259" description="PepSY domain-containing protein" evidence="2">
    <location>
        <begin position="23"/>
        <end position="153"/>
    </location>
</feature>
<evidence type="ECO:0000256" key="2">
    <source>
        <dbReference type="SAM" id="SignalP"/>
    </source>
</evidence>
<keyword evidence="2" id="KW-0732">Signal</keyword>
<feature type="compositionally biased region" description="Acidic residues" evidence="1">
    <location>
        <begin position="131"/>
        <end position="153"/>
    </location>
</feature>